<comment type="caution">
    <text evidence="1">The sequence shown here is derived from an EMBL/GenBank/DDBJ whole genome shotgun (WGS) entry which is preliminary data.</text>
</comment>
<proteinExistence type="predicted"/>
<dbReference type="AlphaFoldDB" id="A0A928ZRC3"/>
<gene>
    <name evidence="1" type="ORF">IQ260_11060</name>
</gene>
<evidence type="ECO:0000313" key="1">
    <source>
        <dbReference type="EMBL" id="MBE9067195.1"/>
    </source>
</evidence>
<evidence type="ECO:0000313" key="2">
    <source>
        <dbReference type="Proteomes" id="UP000615026"/>
    </source>
</evidence>
<name>A0A928ZRC3_LEPEC</name>
<protein>
    <submittedName>
        <fullName evidence="1">Uncharacterized protein</fullName>
    </submittedName>
</protein>
<dbReference type="EMBL" id="JADEXP010000080">
    <property type="protein sequence ID" value="MBE9067195.1"/>
    <property type="molecule type" value="Genomic_DNA"/>
</dbReference>
<sequence length="81" mass="9263">MELDDALKQRLEEKGMSQYQLAKEVAKLDGTGRPPSSYTGRFSKVFDDPKGRTYKNIEEIIQALGGRLLIEWTDTKTQELK</sequence>
<accession>A0A928ZRC3</accession>
<dbReference type="Proteomes" id="UP000615026">
    <property type="component" value="Unassembled WGS sequence"/>
</dbReference>
<keyword evidence="2" id="KW-1185">Reference proteome</keyword>
<reference evidence="1" key="1">
    <citation type="submission" date="2020-10" db="EMBL/GenBank/DDBJ databases">
        <authorList>
            <person name="Castelo-Branco R."/>
            <person name="Eusebio N."/>
            <person name="Adriana R."/>
            <person name="Vieira A."/>
            <person name="Brugerolle De Fraissinette N."/>
            <person name="Rezende De Castro R."/>
            <person name="Schneider M.P."/>
            <person name="Vasconcelos V."/>
            <person name="Leao P.N."/>
        </authorList>
    </citation>
    <scope>NUCLEOTIDE SEQUENCE</scope>
    <source>
        <strain evidence="1">LEGE 11479</strain>
    </source>
</reference>
<dbReference type="RefSeq" id="WP_193993161.1">
    <property type="nucleotide sequence ID" value="NZ_JADEXP010000080.1"/>
</dbReference>
<organism evidence="1 2">
    <name type="scientific">Leptolyngbya cf. ectocarpi LEGE 11479</name>
    <dbReference type="NCBI Taxonomy" id="1828722"/>
    <lineage>
        <taxon>Bacteria</taxon>
        <taxon>Bacillati</taxon>
        <taxon>Cyanobacteriota</taxon>
        <taxon>Cyanophyceae</taxon>
        <taxon>Leptolyngbyales</taxon>
        <taxon>Leptolyngbyaceae</taxon>
        <taxon>Leptolyngbya group</taxon>
        <taxon>Leptolyngbya</taxon>
    </lineage>
</organism>